<dbReference type="AlphaFoldDB" id="D7TSQ5"/>
<protein>
    <submittedName>
        <fullName evidence="1">Uncharacterized protein</fullName>
    </submittedName>
</protein>
<keyword evidence="2" id="KW-1185">Reference proteome</keyword>
<organism evidence="1 2">
    <name type="scientific">Vitis vinifera</name>
    <name type="common">Grape</name>
    <dbReference type="NCBI Taxonomy" id="29760"/>
    <lineage>
        <taxon>Eukaryota</taxon>
        <taxon>Viridiplantae</taxon>
        <taxon>Streptophyta</taxon>
        <taxon>Embryophyta</taxon>
        <taxon>Tracheophyta</taxon>
        <taxon>Spermatophyta</taxon>
        <taxon>Magnoliopsida</taxon>
        <taxon>eudicotyledons</taxon>
        <taxon>Gunneridae</taxon>
        <taxon>Pentapetalae</taxon>
        <taxon>rosids</taxon>
        <taxon>Vitales</taxon>
        <taxon>Vitaceae</taxon>
        <taxon>Viteae</taxon>
        <taxon>Vitis</taxon>
    </lineage>
</organism>
<evidence type="ECO:0000313" key="2">
    <source>
        <dbReference type="Proteomes" id="UP000009183"/>
    </source>
</evidence>
<sequence length="93" mass="10625">MRNTSIKSRHVEYMPNRLGEDEEGLTIHGHSEYDTSHNRVHVNIKHLNYMGIIGPLKSKQGLLASLMYDGEERSVLECKEVDKTFNLNAVISK</sequence>
<gene>
    <name evidence="1" type="ordered locus">VIT_14s0006g01360</name>
</gene>
<dbReference type="InParanoid" id="D7TSQ5"/>
<dbReference type="PaxDb" id="29760-VIT_14s0006g01360.t01"/>
<name>D7TSQ5_VITVI</name>
<dbReference type="Proteomes" id="UP000009183">
    <property type="component" value="Chromosome 14"/>
</dbReference>
<proteinExistence type="predicted"/>
<evidence type="ECO:0000313" key="1">
    <source>
        <dbReference type="EMBL" id="CBI33527.3"/>
    </source>
</evidence>
<accession>D7TSQ5</accession>
<dbReference type="HOGENOM" id="CLU_2404005_0_0_1"/>
<reference evidence="2" key="1">
    <citation type="journal article" date="2007" name="Nature">
        <title>The grapevine genome sequence suggests ancestral hexaploidization in major angiosperm phyla.</title>
        <authorList>
            <consortium name="The French-Italian Public Consortium for Grapevine Genome Characterization."/>
            <person name="Jaillon O."/>
            <person name="Aury J.-M."/>
            <person name="Noel B."/>
            <person name="Policriti A."/>
            <person name="Clepet C."/>
            <person name="Casagrande A."/>
            <person name="Choisne N."/>
            <person name="Aubourg S."/>
            <person name="Vitulo N."/>
            <person name="Jubin C."/>
            <person name="Vezzi A."/>
            <person name="Legeai F."/>
            <person name="Hugueney P."/>
            <person name="Dasilva C."/>
            <person name="Horner D."/>
            <person name="Mica E."/>
            <person name="Jublot D."/>
            <person name="Poulain J."/>
            <person name="Bruyere C."/>
            <person name="Billault A."/>
            <person name="Segurens B."/>
            <person name="Gouyvenoux M."/>
            <person name="Ugarte E."/>
            <person name="Cattonaro F."/>
            <person name="Anthouard V."/>
            <person name="Vico V."/>
            <person name="Del Fabbro C."/>
            <person name="Alaux M."/>
            <person name="Di Gaspero G."/>
            <person name="Dumas V."/>
            <person name="Felice N."/>
            <person name="Paillard S."/>
            <person name="Juman I."/>
            <person name="Moroldo M."/>
            <person name="Scalabrin S."/>
            <person name="Canaguier A."/>
            <person name="Le Clainche I."/>
            <person name="Malacrida G."/>
            <person name="Durand E."/>
            <person name="Pesole G."/>
            <person name="Laucou V."/>
            <person name="Chatelet P."/>
            <person name="Merdinoglu D."/>
            <person name="Delledonne M."/>
            <person name="Pezzotti M."/>
            <person name="Lecharny A."/>
            <person name="Scarpelli C."/>
            <person name="Artiguenave F."/>
            <person name="Pe M.E."/>
            <person name="Valle G."/>
            <person name="Morgante M."/>
            <person name="Caboche M."/>
            <person name="Adam-Blondon A.-F."/>
            <person name="Weissenbach J."/>
            <person name="Quetier F."/>
            <person name="Wincker P."/>
        </authorList>
    </citation>
    <scope>NUCLEOTIDE SEQUENCE [LARGE SCALE GENOMIC DNA]</scope>
    <source>
        <strain evidence="2">cv. Pinot noir / PN40024</strain>
    </source>
</reference>
<dbReference type="EMBL" id="FN596245">
    <property type="protein sequence ID" value="CBI33527.3"/>
    <property type="molecule type" value="Genomic_DNA"/>
</dbReference>